<dbReference type="InterPro" id="IPR010559">
    <property type="entry name" value="Sig_transdc_His_kin_internal"/>
</dbReference>
<evidence type="ECO:0000256" key="1">
    <source>
        <dbReference type="ARBA" id="ARBA00000085"/>
    </source>
</evidence>
<evidence type="ECO:0000256" key="9">
    <source>
        <dbReference type="ARBA" id="ARBA00022840"/>
    </source>
</evidence>
<keyword evidence="12" id="KW-0812">Transmembrane</keyword>
<dbReference type="InterPro" id="IPR004358">
    <property type="entry name" value="Sig_transdc_His_kin-like_C"/>
</dbReference>
<evidence type="ECO:0000256" key="7">
    <source>
        <dbReference type="ARBA" id="ARBA00022741"/>
    </source>
</evidence>
<dbReference type="InterPro" id="IPR005467">
    <property type="entry name" value="His_kinase_dom"/>
</dbReference>
<evidence type="ECO:0000313" key="15">
    <source>
        <dbReference type="EMBL" id="SNZ11507.1"/>
    </source>
</evidence>
<dbReference type="AlphaFoldDB" id="A0A285NRC2"/>
<dbReference type="InterPro" id="IPR036890">
    <property type="entry name" value="HATPase_C_sf"/>
</dbReference>
<evidence type="ECO:0000256" key="3">
    <source>
        <dbReference type="ARBA" id="ARBA00012438"/>
    </source>
</evidence>
<gene>
    <name evidence="15" type="ORF">SAMN05421503_2067</name>
</gene>
<comment type="subcellular location">
    <subcellularLocation>
        <location evidence="2">Cell membrane</location>
        <topology evidence="2">Multi-pass membrane protein</topology>
    </subcellularLocation>
</comment>
<dbReference type="PRINTS" id="PR00344">
    <property type="entry name" value="BCTRLSENSOR"/>
</dbReference>
<evidence type="ECO:0000313" key="16">
    <source>
        <dbReference type="Proteomes" id="UP000219356"/>
    </source>
</evidence>
<dbReference type="Gene3D" id="3.30.565.10">
    <property type="entry name" value="Histidine kinase-like ATPase, C-terminal domain"/>
    <property type="match status" value="1"/>
</dbReference>
<dbReference type="SMART" id="SM00387">
    <property type="entry name" value="HATPase_c"/>
    <property type="match status" value="1"/>
</dbReference>
<dbReference type="PROSITE" id="PS50109">
    <property type="entry name" value="HIS_KIN"/>
    <property type="match status" value="1"/>
</dbReference>
<protein>
    <recommendedName>
        <fullName evidence="3">histidine kinase</fullName>
        <ecNumber evidence="3">2.7.13.3</ecNumber>
    </recommendedName>
</protein>
<organism evidence="15 16">
    <name type="scientific">Terribacillus aidingensis</name>
    <dbReference type="NCBI Taxonomy" id="586416"/>
    <lineage>
        <taxon>Bacteria</taxon>
        <taxon>Bacillati</taxon>
        <taxon>Bacillota</taxon>
        <taxon>Bacilli</taxon>
        <taxon>Bacillales</taxon>
        <taxon>Bacillaceae</taxon>
        <taxon>Terribacillus</taxon>
    </lineage>
</organism>
<dbReference type="PROSITE" id="PS50885">
    <property type="entry name" value="HAMP"/>
    <property type="match status" value="1"/>
</dbReference>
<feature type="transmembrane region" description="Helical" evidence="12">
    <location>
        <begin position="287"/>
        <end position="308"/>
    </location>
</feature>
<dbReference type="PANTHER" id="PTHR34220">
    <property type="entry name" value="SENSOR HISTIDINE KINASE YPDA"/>
    <property type="match status" value="1"/>
</dbReference>
<evidence type="ECO:0000259" key="13">
    <source>
        <dbReference type="PROSITE" id="PS50109"/>
    </source>
</evidence>
<dbReference type="Pfam" id="PF06580">
    <property type="entry name" value="His_kinase"/>
    <property type="match status" value="1"/>
</dbReference>
<dbReference type="InterPro" id="IPR003660">
    <property type="entry name" value="HAMP_dom"/>
</dbReference>
<dbReference type="GO" id="GO:0000155">
    <property type="term" value="F:phosphorelay sensor kinase activity"/>
    <property type="evidence" value="ECO:0007669"/>
    <property type="project" value="InterPro"/>
</dbReference>
<dbReference type="EMBL" id="OBEK01000002">
    <property type="protein sequence ID" value="SNZ11507.1"/>
    <property type="molecule type" value="Genomic_DNA"/>
</dbReference>
<keyword evidence="12" id="KW-1133">Transmembrane helix</keyword>
<evidence type="ECO:0000256" key="11">
    <source>
        <dbReference type="ARBA" id="ARBA00023136"/>
    </source>
</evidence>
<evidence type="ECO:0000256" key="10">
    <source>
        <dbReference type="ARBA" id="ARBA00023012"/>
    </source>
</evidence>
<reference evidence="16" key="1">
    <citation type="submission" date="2017-09" db="EMBL/GenBank/DDBJ databases">
        <authorList>
            <person name="Varghese N."/>
            <person name="Submissions S."/>
        </authorList>
    </citation>
    <scope>NUCLEOTIDE SEQUENCE [LARGE SCALE GENOMIC DNA]</scope>
    <source>
        <strain evidence="16">CGMCC 1.8913</strain>
    </source>
</reference>
<dbReference type="PANTHER" id="PTHR34220:SF7">
    <property type="entry name" value="SENSOR HISTIDINE KINASE YPDA"/>
    <property type="match status" value="1"/>
</dbReference>
<dbReference type="GO" id="GO:0005886">
    <property type="term" value="C:plasma membrane"/>
    <property type="evidence" value="ECO:0007669"/>
    <property type="project" value="UniProtKB-SubCell"/>
</dbReference>
<proteinExistence type="predicted"/>
<evidence type="ECO:0000256" key="4">
    <source>
        <dbReference type="ARBA" id="ARBA00022475"/>
    </source>
</evidence>
<evidence type="ECO:0000259" key="14">
    <source>
        <dbReference type="PROSITE" id="PS50885"/>
    </source>
</evidence>
<keyword evidence="7" id="KW-0547">Nucleotide-binding</keyword>
<dbReference type="Pfam" id="PF02518">
    <property type="entry name" value="HATPase_c"/>
    <property type="match status" value="1"/>
</dbReference>
<dbReference type="EC" id="2.7.13.3" evidence="3"/>
<keyword evidence="5" id="KW-0597">Phosphoprotein</keyword>
<name>A0A285NRC2_9BACI</name>
<evidence type="ECO:0000256" key="6">
    <source>
        <dbReference type="ARBA" id="ARBA00022679"/>
    </source>
</evidence>
<dbReference type="OrthoDB" id="9776552at2"/>
<dbReference type="SUPFAM" id="SSF55874">
    <property type="entry name" value="ATPase domain of HSP90 chaperone/DNA topoisomerase II/histidine kinase"/>
    <property type="match status" value="1"/>
</dbReference>
<feature type="domain" description="Histidine kinase" evidence="13">
    <location>
        <begin position="479"/>
        <end position="581"/>
    </location>
</feature>
<dbReference type="Gene3D" id="6.10.340.10">
    <property type="match status" value="1"/>
</dbReference>
<evidence type="ECO:0000256" key="5">
    <source>
        <dbReference type="ARBA" id="ARBA00022553"/>
    </source>
</evidence>
<evidence type="ECO:0000256" key="2">
    <source>
        <dbReference type="ARBA" id="ARBA00004651"/>
    </source>
</evidence>
<evidence type="ECO:0000256" key="12">
    <source>
        <dbReference type="SAM" id="Phobius"/>
    </source>
</evidence>
<keyword evidence="16" id="KW-1185">Reference proteome</keyword>
<keyword evidence="9" id="KW-0067">ATP-binding</keyword>
<dbReference type="Proteomes" id="UP000219356">
    <property type="component" value="Unassembled WGS sequence"/>
</dbReference>
<dbReference type="RefSeq" id="WP_097041742.1">
    <property type="nucleotide sequence ID" value="NZ_OBEK01000002.1"/>
</dbReference>
<keyword evidence="4" id="KW-1003">Cell membrane</keyword>
<dbReference type="InterPro" id="IPR003594">
    <property type="entry name" value="HATPase_dom"/>
</dbReference>
<dbReference type="GO" id="GO:0005524">
    <property type="term" value="F:ATP binding"/>
    <property type="evidence" value="ECO:0007669"/>
    <property type="project" value="UniProtKB-KW"/>
</dbReference>
<keyword evidence="10" id="KW-0902">Two-component regulatory system</keyword>
<feature type="domain" description="HAMP" evidence="14">
    <location>
        <begin position="312"/>
        <end position="368"/>
    </location>
</feature>
<sequence>MKRFIRLFSDLKMKHKLFCLLSLILMSFSVGGLLLIQYALHVYNDEIHRQSAQSLKVSSALVEKEIAKMKRLSYTLATDPYLQSYLANLKESDGSYESYLIGVSIERRLVELGAFENYIDSIQLYDTADRNYSIGKRVVAIEDEQLLKYKQATKEKDGGVEWFVANEQDESFVAAREVNAYANLSFERLGMVIVRFNMDEMVASFEDSAAEQGTKLLITNADQEIIFPQKTAEKDAYLASSLLDDAGYRLVNYEGERYFVTYTSANFTNWKYMIASPYNQLFEAGSFVMKAVISLYLLLFVLLLLLGIRFIKGITNPIEALNRKMKRVETAEVMDFHDNQDIRFTNDEAGQMHENFNKMMRQIHSLIEENYEKQLVIKDAEFKTLQAQINPHFLYNTLESINWSAKLGKVQETSRMATSLGFILRSSLETKEPLITLAEEMEIVNHYIMIQSYRFQDRLLFRNHLPDHLLACKVPKFSLQPLVENAIRYGVQEIVGVCTITIEAAQVGEDTVISVIDDGPGMEDTFIRNLKSGVYRTKGTGLGIRNINNRLKMLFGPAYGIEVRSERGAGTTVMLTIPYKGGSDHVQSAASRR</sequence>
<keyword evidence="11 12" id="KW-0472">Membrane</keyword>
<accession>A0A285NRC2</accession>
<dbReference type="InterPro" id="IPR050640">
    <property type="entry name" value="Bact_2-comp_sensor_kinase"/>
</dbReference>
<keyword evidence="6" id="KW-0808">Transferase</keyword>
<comment type="catalytic activity">
    <reaction evidence="1">
        <text>ATP + protein L-histidine = ADP + protein N-phospho-L-histidine.</text>
        <dbReference type="EC" id="2.7.13.3"/>
    </reaction>
</comment>
<keyword evidence="8 15" id="KW-0418">Kinase</keyword>
<evidence type="ECO:0000256" key="8">
    <source>
        <dbReference type="ARBA" id="ARBA00022777"/>
    </source>
</evidence>